<gene>
    <name evidence="1" type="ORF">BJ138DRAFT_1130197</name>
</gene>
<evidence type="ECO:0000313" key="1">
    <source>
        <dbReference type="EMBL" id="KAH7905962.1"/>
    </source>
</evidence>
<protein>
    <submittedName>
        <fullName evidence="1">Uncharacterized protein</fullName>
    </submittedName>
</protein>
<proteinExistence type="predicted"/>
<evidence type="ECO:0000313" key="2">
    <source>
        <dbReference type="Proteomes" id="UP000790377"/>
    </source>
</evidence>
<accession>A0ACB7ZZ39</accession>
<reference evidence="1" key="1">
    <citation type="journal article" date="2021" name="New Phytol.">
        <title>Evolutionary innovations through gain and loss of genes in the ectomycorrhizal Boletales.</title>
        <authorList>
            <person name="Wu G."/>
            <person name="Miyauchi S."/>
            <person name="Morin E."/>
            <person name="Kuo A."/>
            <person name="Drula E."/>
            <person name="Varga T."/>
            <person name="Kohler A."/>
            <person name="Feng B."/>
            <person name="Cao Y."/>
            <person name="Lipzen A."/>
            <person name="Daum C."/>
            <person name="Hundley H."/>
            <person name="Pangilinan J."/>
            <person name="Johnson J."/>
            <person name="Barry K."/>
            <person name="LaButti K."/>
            <person name="Ng V."/>
            <person name="Ahrendt S."/>
            <person name="Min B."/>
            <person name="Choi I.G."/>
            <person name="Park H."/>
            <person name="Plett J.M."/>
            <person name="Magnuson J."/>
            <person name="Spatafora J.W."/>
            <person name="Nagy L.G."/>
            <person name="Henrissat B."/>
            <person name="Grigoriev I.V."/>
            <person name="Yang Z.L."/>
            <person name="Xu J."/>
            <person name="Martin F.M."/>
        </authorList>
    </citation>
    <scope>NUCLEOTIDE SEQUENCE</scope>
    <source>
        <strain evidence="1">ATCC 28755</strain>
    </source>
</reference>
<dbReference type="EMBL" id="MU268092">
    <property type="protein sequence ID" value="KAH7905962.1"/>
    <property type="molecule type" value="Genomic_DNA"/>
</dbReference>
<comment type="caution">
    <text evidence="1">The sequence shown here is derived from an EMBL/GenBank/DDBJ whole genome shotgun (WGS) entry which is preliminary data.</text>
</comment>
<keyword evidence="2" id="KW-1185">Reference proteome</keyword>
<sequence length="393" mass="45247">MSSRIKKRKPESQANSDQETALARQELETFGTVLDKTPGALNEGEKWWCERYQWLKDCGYILRSRYAPDWVPSWHGTDKNSQVCVDGVIPRYNHLMDAIRISDGTDVILKSIKKSRHPFEAEIGKFFTSEPLMSDPANHCVPIFEVLSVPENDDRIILVMPMLRAYSDPRFDTVGEVVDCIHQLFEGLRFMHSHHVAHRDCMKLNILMDATSLYPESFNPWRSRWTRDLKGYAKHLTRTRRPPKYYFIDFGISRRYSPSDSNPREPPIRGGDRSVPEFQGSDEPQNPFPTDVYYLGNVLREDFIQSKMGLSFLDGLVADMVQGDPSKRPAMNEVVVRFEGICKGLSSWKLRSRVADKNEGIRSRLIRDAGHWTRRLISIARGHPPVPKLKPSL</sequence>
<organism evidence="1 2">
    <name type="scientific">Hygrophoropsis aurantiaca</name>
    <dbReference type="NCBI Taxonomy" id="72124"/>
    <lineage>
        <taxon>Eukaryota</taxon>
        <taxon>Fungi</taxon>
        <taxon>Dikarya</taxon>
        <taxon>Basidiomycota</taxon>
        <taxon>Agaricomycotina</taxon>
        <taxon>Agaricomycetes</taxon>
        <taxon>Agaricomycetidae</taxon>
        <taxon>Boletales</taxon>
        <taxon>Coniophorineae</taxon>
        <taxon>Hygrophoropsidaceae</taxon>
        <taxon>Hygrophoropsis</taxon>
    </lineage>
</organism>
<dbReference type="Proteomes" id="UP000790377">
    <property type="component" value="Unassembled WGS sequence"/>
</dbReference>
<name>A0ACB7ZZ39_9AGAM</name>